<reference evidence="1" key="2">
    <citation type="journal article" date="2021" name="PeerJ">
        <title>Extensive microbial diversity within the chicken gut microbiome revealed by metagenomics and culture.</title>
        <authorList>
            <person name="Gilroy R."/>
            <person name="Ravi A."/>
            <person name="Getino M."/>
            <person name="Pursley I."/>
            <person name="Horton D.L."/>
            <person name="Alikhan N.F."/>
            <person name="Baker D."/>
            <person name="Gharbi K."/>
            <person name="Hall N."/>
            <person name="Watson M."/>
            <person name="Adriaenssens E.M."/>
            <person name="Foster-Nyarko E."/>
            <person name="Jarju S."/>
            <person name="Secka A."/>
            <person name="Antonio M."/>
            <person name="Oren A."/>
            <person name="Chaudhuri R.R."/>
            <person name="La Ragione R."/>
            <person name="Hildebrand F."/>
            <person name="Pallen M.J."/>
        </authorList>
    </citation>
    <scope>NUCLEOTIDE SEQUENCE</scope>
    <source>
        <strain evidence="1">10037</strain>
    </source>
</reference>
<proteinExistence type="predicted"/>
<gene>
    <name evidence="1" type="ORF">IAB93_04765</name>
</gene>
<evidence type="ECO:0000313" key="2">
    <source>
        <dbReference type="Proteomes" id="UP000823597"/>
    </source>
</evidence>
<organism evidence="1 2">
    <name type="scientific">Candidatus Merdivivens pullistercoris</name>
    <dbReference type="NCBI Taxonomy" id="2840873"/>
    <lineage>
        <taxon>Bacteria</taxon>
        <taxon>Pseudomonadati</taxon>
        <taxon>Bacteroidota</taxon>
        <taxon>Bacteroidia</taxon>
        <taxon>Bacteroidales</taxon>
        <taxon>Muribaculaceae</taxon>
        <taxon>Muribaculaceae incertae sedis</taxon>
        <taxon>Candidatus Merdivivens</taxon>
    </lineage>
</organism>
<sequence length="97" mass="11121">MKSSINYPAWVGKLKRQLKAARAEKEALRECADYWQGRAKESEKALNAYKLCYESMRKSLESADKSLSTQAHSMGEAIGLIERLVSERLEWLQKAQK</sequence>
<dbReference type="EMBL" id="JADIME010000048">
    <property type="protein sequence ID" value="MBO8465293.1"/>
    <property type="molecule type" value="Genomic_DNA"/>
</dbReference>
<protein>
    <submittedName>
        <fullName evidence="1">Uncharacterized protein</fullName>
    </submittedName>
</protein>
<accession>A0A9D9I3N6</accession>
<reference evidence="1" key="1">
    <citation type="submission" date="2020-10" db="EMBL/GenBank/DDBJ databases">
        <authorList>
            <person name="Gilroy R."/>
        </authorList>
    </citation>
    <scope>NUCLEOTIDE SEQUENCE</scope>
    <source>
        <strain evidence="1">10037</strain>
    </source>
</reference>
<dbReference type="Proteomes" id="UP000823597">
    <property type="component" value="Unassembled WGS sequence"/>
</dbReference>
<name>A0A9D9I3N6_9BACT</name>
<dbReference type="AlphaFoldDB" id="A0A9D9I3N6"/>
<comment type="caution">
    <text evidence="1">The sequence shown here is derived from an EMBL/GenBank/DDBJ whole genome shotgun (WGS) entry which is preliminary data.</text>
</comment>
<evidence type="ECO:0000313" key="1">
    <source>
        <dbReference type="EMBL" id="MBO8465293.1"/>
    </source>
</evidence>